<dbReference type="EMBL" id="JAZDQV010000007">
    <property type="protein sequence ID" value="MEE1877682.1"/>
    <property type="molecule type" value="Genomic_DNA"/>
</dbReference>
<evidence type="ECO:0000259" key="2">
    <source>
        <dbReference type="SMART" id="SM00347"/>
    </source>
</evidence>
<dbReference type="InterPro" id="IPR011991">
    <property type="entry name" value="ArsR-like_HTH"/>
</dbReference>
<comment type="caution">
    <text evidence="3">The sequence shown here is derived from an EMBL/GenBank/DDBJ whole genome shotgun (WGS) entry which is preliminary data.</text>
</comment>
<evidence type="ECO:0000313" key="3">
    <source>
        <dbReference type="EMBL" id="MEE1877682.1"/>
    </source>
</evidence>
<feature type="region of interest" description="Disordered" evidence="1">
    <location>
        <begin position="100"/>
        <end position="122"/>
    </location>
</feature>
<gene>
    <name evidence="3" type="ORF">VRS74_08305</name>
</gene>
<protein>
    <submittedName>
        <fullName evidence="3">MarR family EPS-associated transcriptional regulator</fullName>
    </submittedName>
</protein>
<sequence length="122" mass="13643">MQEDTRTRVLRLIADNPQMTQRELADAVGISTGSVHYLLNALLEAGLVKFGNFSASQDKRRYAYILTPKGVAEKAALTHRFLKRKMQEYEDLAREIDALEEEMSQEGSASGQALSGTPTRNR</sequence>
<dbReference type="SUPFAM" id="SSF46785">
    <property type="entry name" value="Winged helix' DNA-binding domain"/>
    <property type="match status" value="1"/>
</dbReference>
<dbReference type="InterPro" id="IPR000835">
    <property type="entry name" value="HTH_MarR-typ"/>
</dbReference>
<dbReference type="CDD" id="cd00090">
    <property type="entry name" value="HTH_ARSR"/>
    <property type="match status" value="1"/>
</dbReference>
<evidence type="ECO:0000313" key="4">
    <source>
        <dbReference type="Proteomes" id="UP001343492"/>
    </source>
</evidence>
<reference evidence="3 4" key="1">
    <citation type="submission" date="2024-01" db="EMBL/GenBank/DDBJ databases">
        <title>The genome sequence of Erythrobacteraceae sp. strain 1XM1-14.</title>
        <authorList>
            <person name="Liu Y."/>
        </authorList>
    </citation>
    <scope>NUCLEOTIDE SEQUENCE [LARGE SCALE GENOMIC DNA]</scope>
    <source>
        <strain evidence="3 4">1XM1-14</strain>
    </source>
</reference>
<accession>A0ABU7GFD2</accession>
<dbReference type="InterPro" id="IPR036388">
    <property type="entry name" value="WH-like_DNA-bd_sf"/>
</dbReference>
<keyword evidence="4" id="KW-1185">Reference proteome</keyword>
<dbReference type="SMART" id="SM00347">
    <property type="entry name" value="HTH_MARR"/>
    <property type="match status" value="1"/>
</dbReference>
<dbReference type="InterPro" id="IPR026433">
    <property type="entry name" value="MarR_EPS"/>
</dbReference>
<feature type="domain" description="HTH marR-type" evidence="2">
    <location>
        <begin position="3"/>
        <end position="101"/>
    </location>
</feature>
<organism evidence="3 4">
    <name type="scientific">Altererythrobacter litoralis</name>
    <dbReference type="NCBI Taxonomy" id="3113904"/>
    <lineage>
        <taxon>Bacteria</taxon>
        <taxon>Pseudomonadati</taxon>
        <taxon>Pseudomonadota</taxon>
        <taxon>Alphaproteobacteria</taxon>
        <taxon>Sphingomonadales</taxon>
        <taxon>Erythrobacteraceae</taxon>
        <taxon>Altererythrobacter</taxon>
    </lineage>
</organism>
<dbReference type="InterPro" id="IPR036390">
    <property type="entry name" value="WH_DNA-bd_sf"/>
</dbReference>
<feature type="compositionally biased region" description="Polar residues" evidence="1">
    <location>
        <begin position="105"/>
        <end position="122"/>
    </location>
</feature>
<name>A0ABU7GFD2_9SPHN</name>
<dbReference type="Pfam" id="PF13412">
    <property type="entry name" value="HTH_24"/>
    <property type="match status" value="1"/>
</dbReference>
<dbReference type="Proteomes" id="UP001343492">
    <property type="component" value="Unassembled WGS sequence"/>
</dbReference>
<proteinExistence type="predicted"/>
<dbReference type="NCBIfam" id="TIGR04176">
    <property type="entry name" value="MarR_EPS"/>
    <property type="match status" value="1"/>
</dbReference>
<dbReference type="Gene3D" id="1.10.10.10">
    <property type="entry name" value="Winged helix-like DNA-binding domain superfamily/Winged helix DNA-binding domain"/>
    <property type="match status" value="1"/>
</dbReference>
<dbReference type="RefSeq" id="WP_354144789.1">
    <property type="nucleotide sequence ID" value="NZ_JAZDQV010000007.1"/>
</dbReference>
<evidence type="ECO:0000256" key="1">
    <source>
        <dbReference type="SAM" id="MobiDB-lite"/>
    </source>
</evidence>